<sequence length="557" mass="62197">MARRLSKLQHRPLTAPSKLSALPFSTTVSHENPQISTTADGQDNHINDPIYNLRDLLEQGRNETAYNFTKSLILSNPSSFSSPSHLLSLFSASSSGDASLKLTLSDMLLSICSESKMHIQVSELYGFMRQEGRLPSFGYVRMIVESLVESKKFDNVLDLFKEMVGLGFRPDKLVYGKVILAAVKLGDLKLAMGLFETMKRKSDDGAGAALDLYREAIRKGVKIDNFTCSILLNGLCKEGKVEKAEEVLKSLVEHGLVPGEVIYNTIVNGYCQIGDMDKAILTIEQMESRGLRPNCIAFNSVIDKFCELQMIDKAEEWVKKMVGKGIAPSVETYNILIDGYGRLCDFSRCFQVLEEMEGNGEKPNVISYGSLINCLCKDRKVLEAEMVLRDMMNLSPDRVVYNDMIHFYQEIGHVQKAFALQQEMVDMGIRPDNKTYNSLILGHLKEGKLSETKDLVDDMKVKGLIPEADTYNLLIKGHCDLKDFNGAYVWYREMLENGFLPNVCICNELSTGLRKEGSLQEAQSICSEMIANGMDDLDTNEDLSAVAKGKHNSSDAR</sequence>
<dbReference type="PANTHER" id="PTHR46128">
    <property type="entry name" value="MITOCHONDRIAL GROUP I INTRON SPLICING FACTOR CCM1"/>
    <property type="match status" value="1"/>
</dbReference>
<dbReference type="Pfam" id="PF12854">
    <property type="entry name" value="PPR_1"/>
    <property type="match status" value="1"/>
</dbReference>
<dbReference type="Pfam" id="PF13812">
    <property type="entry name" value="PPR_3"/>
    <property type="match status" value="1"/>
</dbReference>
<feature type="repeat" description="PPR" evidence="3">
    <location>
        <begin position="294"/>
        <end position="328"/>
    </location>
</feature>
<feature type="repeat" description="PPR" evidence="3">
    <location>
        <begin position="467"/>
        <end position="501"/>
    </location>
</feature>
<name>A0A9Q0WUS9_9ROSI</name>
<feature type="repeat" description="PPR" evidence="3">
    <location>
        <begin position="259"/>
        <end position="293"/>
    </location>
</feature>
<dbReference type="InterPro" id="IPR050872">
    <property type="entry name" value="PPR_P_subfamily"/>
</dbReference>
<protein>
    <submittedName>
        <fullName evidence="4">ATPASE EXPRESSION PROTEIN 3</fullName>
    </submittedName>
</protein>
<evidence type="ECO:0000313" key="5">
    <source>
        <dbReference type="Proteomes" id="UP001151752"/>
    </source>
</evidence>
<feature type="repeat" description="PPR" evidence="3">
    <location>
        <begin position="329"/>
        <end position="363"/>
    </location>
</feature>
<evidence type="ECO:0000256" key="1">
    <source>
        <dbReference type="ARBA" id="ARBA00007626"/>
    </source>
</evidence>
<proteinExistence type="inferred from homology"/>
<feature type="repeat" description="PPR" evidence="3">
    <location>
        <begin position="364"/>
        <end position="394"/>
    </location>
</feature>
<dbReference type="SUPFAM" id="SSF81901">
    <property type="entry name" value="HCP-like"/>
    <property type="match status" value="1"/>
</dbReference>
<dbReference type="Gene3D" id="1.25.40.10">
    <property type="entry name" value="Tetratricopeptide repeat domain"/>
    <property type="match status" value="4"/>
</dbReference>
<dbReference type="NCBIfam" id="TIGR00756">
    <property type="entry name" value="PPR"/>
    <property type="match status" value="9"/>
</dbReference>
<dbReference type="Pfam" id="PF01535">
    <property type="entry name" value="PPR"/>
    <property type="match status" value="1"/>
</dbReference>
<reference evidence="4" key="1">
    <citation type="submission" date="2022-11" db="EMBL/GenBank/DDBJ databases">
        <authorList>
            <person name="Hyden B.L."/>
            <person name="Feng K."/>
            <person name="Yates T."/>
            <person name="Jawdy S."/>
            <person name="Smart L.B."/>
            <person name="Muchero W."/>
        </authorList>
    </citation>
    <scope>NUCLEOTIDE SEQUENCE</scope>
    <source>
        <tissue evidence="4">Shoot tip</tissue>
    </source>
</reference>
<dbReference type="Proteomes" id="UP001151752">
    <property type="component" value="Chromosome 10"/>
</dbReference>
<dbReference type="PANTHER" id="PTHR46128:SF343">
    <property type="entry name" value="PENTACOTRIPEPTIDE-REPEAT REGION OF PRORP DOMAIN-CONTAINING PROTEIN"/>
    <property type="match status" value="1"/>
</dbReference>
<dbReference type="EMBL" id="JAPFFM010000002">
    <property type="protein sequence ID" value="KAJ6773253.1"/>
    <property type="molecule type" value="Genomic_DNA"/>
</dbReference>
<feature type="repeat" description="PPR" evidence="3">
    <location>
        <begin position="397"/>
        <end position="431"/>
    </location>
</feature>
<keyword evidence="5" id="KW-1185">Reference proteome</keyword>
<dbReference type="InterPro" id="IPR011990">
    <property type="entry name" value="TPR-like_helical_dom_sf"/>
</dbReference>
<evidence type="ECO:0000313" key="4">
    <source>
        <dbReference type="EMBL" id="KAJ6773253.1"/>
    </source>
</evidence>
<accession>A0A9Q0WUS9</accession>
<gene>
    <name evidence="4" type="ORF">OIU74_019284</name>
</gene>
<evidence type="ECO:0000256" key="3">
    <source>
        <dbReference type="PROSITE-ProRule" id="PRU00708"/>
    </source>
</evidence>
<feature type="repeat" description="PPR" evidence="3">
    <location>
        <begin position="432"/>
        <end position="466"/>
    </location>
</feature>
<dbReference type="Pfam" id="PF13041">
    <property type="entry name" value="PPR_2"/>
    <property type="match status" value="3"/>
</dbReference>
<comment type="similarity">
    <text evidence="1">Belongs to the PPR family. P subfamily.</text>
</comment>
<evidence type="ECO:0000256" key="2">
    <source>
        <dbReference type="ARBA" id="ARBA00022737"/>
    </source>
</evidence>
<feature type="repeat" description="PPR" evidence="3">
    <location>
        <begin position="224"/>
        <end position="258"/>
    </location>
</feature>
<reference evidence="4" key="2">
    <citation type="journal article" date="2023" name="Int. J. Mol. Sci.">
        <title>De Novo Assembly and Annotation of 11 Diverse Shrub Willow (Salix) Genomes Reveals Novel Gene Organization in Sex-Linked Regions.</title>
        <authorList>
            <person name="Hyden B."/>
            <person name="Feng K."/>
            <person name="Yates T.B."/>
            <person name="Jawdy S."/>
            <person name="Cereghino C."/>
            <person name="Smart L.B."/>
            <person name="Muchero W."/>
        </authorList>
    </citation>
    <scope>NUCLEOTIDE SEQUENCE</scope>
    <source>
        <tissue evidence="4">Shoot tip</tissue>
    </source>
</reference>
<organism evidence="4 5">
    <name type="scientific">Salix koriyanagi</name>
    <dbReference type="NCBI Taxonomy" id="2511006"/>
    <lineage>
        <taxon>Eukaryota</taxon>
        <taxon>Viridiplantae</taxon>
        <taxon>Streptophyta</taxon>
        <taxon>Embryophyta</taxon>
        <taxon>Tracheophyta</taxon>
        <taxon>Spermatophyta</taxon>
        <taxon>Magnoliopsida</taxon>
        <taxon>eudicotyledons</taxon>
        <taxon>Gunneridae</taxon>
        <taxon>Pentapetalae</taxon>
        <taxon>rosids</taxon>
        <taxon>fabids</taxon>
        <taxon>Malpighiales</taxon>
        <taxon>Salicaceae</taxon>
        <taxon>Saliceae</taxon>
        <taxon>Salix</taxon>
    </lineage>
</organism>
<dbReference type="AlphaFoldDB" id="A0A9Q0WUS9"/>
<dbReference type="InterPro" id="IPR002885">
    <property type="entry name" value="PPR_rpt"/>
</dbReference>
<keyword evidence="2" id="KW-0677">Repeat</keyword>
<comment type="caution">
    <text evidence="4">The sequence shown here is derived from an EMBL/GenBank/DDBJ whole genome shotgun (WGS) entry which is preliminary data.</text>
</comment>
<dbReference type="PROSITE" id="PS51375">
    <property type="entry name" value="PPR"/>
    <property type="match status" value="8"/>
</dbReference>